<dbReference type="OrthoDB" id="416344at2759"/>
<comment type="caution">
    <text evidence="3">The sequence shown here is derived from an EMBL/GenBank/DDBJ whole genome shotgun (WGS) entry which is preliminary data.</text>
</comment>
<evidence type="ECO:0000259" key="2">
    <source>
        <dbReference type="Pfam" id="PF00326"/>
    </source>
</evidence>
<feature type="domain" description="Peptidase S9 prolyl oligopeptidase catalytic" evidence="2">
    <location>
        <begin position="2"/>
        <end position="213"/>
    </location>
</feature>
<protein>
    <recommendedName>
        <fullName evidence="2">Peptidase S9 prolyl oligopeptidase catalytic domain-containing protein</fullName>
    </recommendedName>
</protein>
<dbReference type="InterPro" id="IPR001375">
    <property type="entry name" value="Peptidase_S9_cat"/>
</dbReference>
<dbReference type="Pfam" id="PF00326">
    <property type="entry name" value="Peptidase_S9"/>
    <property type="match status" value="1"/>
</dbReference>
<dbReference type="AlphaFoldDB" id="A0A8J2K4K6"/>
<keyword evidence="1" id="KW-0378">Hydrolase</keyword>
<evidence type="ECO:0000256" key="1">
    <source>
        <dbReference type="ARBA" id="ARBA00022801"/>
    </source>
</evidence>
<dbReference type="PANTHER" id="PTHR42776">
    <property type="entry name" value="SERINE PEPTIDASE S9 FAMILY MEMBER"/>
    <property type="match status" value="1"/>
</dbReference>
<keyword evidence="4" id="KW-1185">Reference proteome</keyword>
<reference evidence="3" key="1">
    <citation type="submission" date="2021-06" db="EMBL/GenBank/DDBJ databases">
        <authorList>
            <person name="Hodson N. C."/>
            <person name="Mongue J. A."/>
            <person name="Jaron S. K."/>
        </authorList>
    </citation>
    <scope>NUCLEOTIDE SEQUENCE</scope>
</reference>
<dbReference type="Proteomes" id="UP000708208">
    <property type="component" value="Unassembled WGS sequence"/>
</dbReference>
<evidence type="ECO:0000313" key="3">
    <source>
        <dbReference type="EMBL" id="CAG7733253.1"/>
    </source>
</evidence>
<dbReference type="PANTHER" id="PTHR42776:SF4">
    <property type="entry name" value="ACYLAMINO-ACID-RELEASING ENZYME"/>
    <property type="match status" value="1"/>
</dbReference>
<name>A0A8J2K4K6_9HEXA</name>
<organism evidence="3 4">
    <name type="scientific">Allacma fusca</name>
    <dbReference type="NCBI Taxonomy" id="39272"/>
    <lineage>
        <taxon>Eukaryota</taxon>
        <taxon>Metazoa</taxon>
        <taxon>Ecdysozoa</taxon>
        <taxon>Arthropoda</taxon>
        <taxon>Hexapoda</taxon>
        <taxon>Collembola</taxon>
        <taxon>Symphypleona</taxon>
        <taxon>Sminthuridae</taxon>
        <taxon>Allacma</taxon>
    </lineage>
</organism>
<dbReference type="GO" id="GO:0004252">
    <property type="term" value="F:serine-type endopeptidase activity"/>
    <property type="evidence" value="ECO:0007669"/>
    <property type="project" value="TreeGrafter"/>
</dbReference>
<accession>A0A8J2K4K6</accession>
<feature type="non-terminal residue" evidence="3">
    <location>
        <position position="220"/>
    </location>
</feature>
<sequence length="220" mass="24650">VYFTKLGFAVFKVNYVGSLGTRFDTTYELIGRISEREVNQVHELVQQLLVDHPVIDSQHVFLSGGSHGGFTVTHLSSQFPGFYKAVVARNPVIDLNAMMGTSDITDWVYVESGISFDKEKLLIPTVEKTTDSEKLRNFSPVNLAHRVTCPTLLQLGTKDLRVPMSQGLIYYRALKSHGKDVELSVYDDNHALSTTAVRANCKIHIAKFFNKIADKPIFID</sequence>
<dbReference type="EMBL" id="CAJVCH010245749">
    <property type="protein sequence ID" value="CAG7733253.1"/>
    <property type="molecule type" value="Genomic_DNA"/>
</dbReference>
<evidence type="ECO:0000313" key="4">
    <source>
        <dbReference type="Proteomes" id="UP000708208"/>
    </source>
</evidence>
<dbReference type="GO" id="GO:0006508">
    <property type="term" value="P:proteolysis"/>
    <property type="evidence" value="ECO:0007669"/>
    <property type="project" value="InterPro"/>
</dbReference>
<proteinExistence type="predicted"/>
<gene>
    <name evidence="3" type="ORF">AFUS01_LOCUS21707</name>
</gene>